<proteinExistence type="inferred from homology"/>
<dbReference type="InterPro" id="IPR036156">
    <property type="entry name" value="Beta-gal/glucu_dom_sf"/>
</dbReference>
<dbReference type="GO" id="GO:0005990">
    <property type="term" value="P:lactose catabolic process"/>
    <property type="evidence" value="ECO:0007669"/>
    <property type="project" value="TreeGrafter"/>
</dbReference>
<dbReference type="InterPro" id="IPR013783">
    <property type="entry name" value="Ig-like_fold"/>
</dbReference>
<dbReference type="PRINTS" id="PR00132">
    <property type="entry name" value="GLHYDRLASE2"/>
</dbReference>
<keyword evidence="8" id="KW-0326">Glycosidase</keyword>
<keyword evidence="7" id="KW-0106">Calcium</keyword>
<evidence type="ECO:0000256" key="2">
    <source>
        <dbReference type="ARBA" id="ARBA00001913"/>
    </source>
</evidence>
<dbReference type="PROSITE" id="PS00608">
    <property type="entry name" value="GLYCOSYL_HYDROL_F2_2"/>
    <property type="match status" value="1"/>
</dbReference>
<dbReference type="InterPro" id="IPR017853">
    <property type="entry name" value="GH"/>
</dbReference>
<dbReference type="SUPFAM" id="SSF49303">
    <property type="entry name" value="beta-Galactosidase/glucuronidase domain"/>
    <property type="match status" value="2"/>
</dbReference>
<dbReference type="InterPro" id="IPR006101">
    <property type="entry name" value="Glyco_hydro_2"/>
</dbReference>
<dbReference type="SUPFAM" id="SSF74650">
    <property type="entry name" value="Galactose mutarotase-like"/>
    <property type="match status" value="1"/>
</dbReference>
<dbReference type="InterPro" id="IPR006104">
    <property type="entry name" value="Glyco_hydro_2_N"/>
</dbReference>
<dbReference type="STRING" id="551991.SAMN05192529_101157"/>
<evidence type="ECO:0000256" key="3">
    <source>
        <dbReference type="ARBA" id="ARBA00007401"/>
    </source>
</evidence>
<comment type="subunit">
    <text evidence="4">Monomer.</text>
</comment>
<dbReference type="SUPFAM" id="SSF51445">
    <property type="entry name" value="(Trans)glycosidases"/>
    <property type="match status" value="1"/>
</dbReference>
<dbReference type="InterPro" id="IPR006103">
    <property type="entry name" value="Glyco_hydro_2_cat"/>
</dbReference>
<feature type="domain" description="Glycoside hydrolase family 2 catalytic" evidence="10">
    <location>
        <begin position="334"/>
        <end position="584"/>
    </location>
</feature>
<dbReference type="EC" id="3.2.1.23" evidence="5"/>
<dbReference type="Proteomes" id="UP000199041">
    <property type="component" value="Unassembled WGS sequence"/>
</dbReference>
<gene>
    <name evidence="12" type="ORF">SAMN05192529_101157</name>
</gene>
<dbReference type="InterPro" id="IPR006102">
    <property type="entry name" value="Ig-like_GH2"/>
</dbReference>
<evidence type="ECO:0000259" key="10">
    <source>
        <dbReference type="Pfam" id="PF02836"/>
    </source>
</evidence>
<name>A0A1H3VI66_9BACT</name>
<dbReference type="InterPro" id="IPR014718">
    <property type="entry name" value="GH-type_carb-bd"/>
</dbReference>
<dbReference type="Pfam" id="PF00703">
    <property type="entry name" value="Glyco_hydro_2"/>
    <property type="match status" value="1"/>
</dbReference>
<evidence type="ECO:0000256" key="7">
    <source>
        <dbReference type="ARBA" id="ARBA00022837"/>
    </source>
</evidence>
<evidence type="ECO:0000259" key="9">
    <source>
        <dbReference type="Pfam" id="PF00703"/>
    </source>
</evidence>
<dbReference type="Gene3D" id="2.70.98.10">
    <property type="match status" value="1"/>
</dbReference>
<protein>
    <recommendedName>
        <fullName evidence="5">beta-galactosidase</fullName>
        <ecNumber evidence="5">3.2.1.23</ecNumber>
    </recommendedName>
</protein>
<dbReference type="Pfam" id="PF02837">
    <property type="entry name" value="Glyco_hydro_2_N"/>
    <property type="match status" value="1"/>
</dbReference>
<organism evidence="12 13">
    <name type="scientific">Arachidicoccus rhizosphaerae</name>
    <dbReference type="NCBI Taxonomy" id="551991"/>
    <lineage>
        <taxon>Bacteria</taxon>
        <taxon>Pseudomonadati</taxon>
        <taxon>Bacteroidota</taxon>
        <taxon>Chitinophagia</taxon>
        <taxon>Chitinophagales</taxon>
        <taxon>Chitinophagaceae</taxon>
        <taxon>Arachidicoccus</taxon>
    </lineage>
</organism>
<evidence type="ECO:0000259" key="11">
    <source>
        <dbReference type="Pfam" id="PF02837"/>
    </source>
</evidence>
<comment type="catalytic activity">
    <reaction evidence="1">
        <text>Hydrolysis of terminal non-reducing beta-D-galactose residues in beta-D-galactosides.</text>
        <dbReference type="EC" id="3.2.1.23"/>
    </reaction>
</comment>
<dbReference type="Pfam" id="PF02836">
    <property type="entry name" value="Glyco_hydro_2_C"/>
    <property type="match status" value="1"/>
</dbReference>
<dbReference type="Gene3D" id="2.60.120.260">
    <property type="entry name" value="Galactose-binding domain-like"/>
    <property type="match status" value="1"/>
</dbReference>
<dbReference type="GO" id="GO:0004565">
    <property type="term" value="F:beta-galactosidase activity"/>
    <property type="evidence" value="ECO:0007669"/>
    <property type="project" value="UniProtKB-EC"/>
</dbReference>
<dbReference type="PANTHER" id="PTHR46323">
    <property type="entry name" value="BETA-GALACTOSIDASE"/>
    <property type="match status" value="1"/>
</dbReference>
<dbReference type="Gene3D" id="3.20.20.80">
    <property type="entry name" value="Glycosidases"/>
    <property type="match status" value="1"/>
</dbReference>
<dbReference type="InterPro" id="IPR008979">
    <property type="entry name" value="Galactose-bd-like_sf"/>
</dbReference>
<evidence type="ECO:0000256" key="8">
    <source>
        <dbReference type="ARBA" id="ARBA00023295"/>
    </source>
</evidence>
<reference evidence="12 13" key="1">
    <citation type="submission" date="2016-10" db="EMBL/GenBank/DDBJ databases">
        <authorList>
            <person name="de Groot N.N."/>
        </authorList>
    </citation>
    <scope>NUCLEOTIDE SEQUENCE [LARGE SCALE GENOMIC DNA]</scope>
    <source>
        <strain evidence="12 13">Vu-144</strain>
    </source>
</reference>
<dbReference type="InterPro" id="IPR023232">
    <property type="entry name" value="Glyco_hydro_2_AS"/>
</dbReference>
<dbReference type="GO" id="GO:0009341">
    <property type="term" value="C:beta-galactosidase complex"/>
    <property type="evidence" value="ECO:0007669"/>
    <property type="project" value="TreeGrafter"/>
</dbReference>
<comment type="cofactor">
    <cofactor evidence="2">
        <name>Ca(2+)</name>
        <dbReference type="ChEBI" id="CHEBI:29108"/>
    </cofactor>
</comment>
<evidence type="ECO:0000256" key="1">
    <source>
        <dbReference type="ARBA" id="ARBA00001412"/>
    </source>
</evidence>
<feature type="domain" description="Glycosyl hydrolases family 2 sugar binding" evidence="11">
    <location>
        <begin position="32"/>
        <end position="195"/>
    </location>
</feature>
<evidence type="ECO:0000313" key="12">
    <source>
        <dbReference type="EMBL" id="SDZ74459.1"/>
    </source>
</evidence>
<keyword evidence="13" id="KW-1185">Reference proteome</keyword>
<evidence type="ECO:0000256" key="5">
    <source>
        <dbReference type="ARBA" id="ARBA00012756"/>
    </source>
</evidence>
<evidence type="ECO:0000256" key="6">
    <source>
        <dbReference type="ARBA" id="ARBA00022801"/>
    </source>
</evidence>
<evidence type="ECO:0000313" key="13">
    <source>
        <dbReference type="Proteomes" id="UP000199041"/>
    </source>
</evidence>
<dbReference type="Gene3D" id="2.60.40.10">
    <property type="entry name" value="Immunoglobulins"/>
    <property type="match status" value="2"/>
</dbReference>
<comment type="similarity">
    <text evidence="3">Belongs to the glycosyl hydrolase 2 family.</text>
</comment>
<accession>A0A1H3VI66</accession>
<dbReference type="AlphaFoldDB" id="A0A1H3VI66"/>
<dbReference type="GO" id="GO:0030246">
    <property type="term" value="F:carbohydrate binding"/>
    <property type="evidence" value="ECO:0007669"/>
    <property type="project" value="InterPro"/>
</dbReference>
<keyword evidence="6" id="KW-0378">Hydrolase</keyword>
<dbReference type="PANTHER" id="PTHR46323:SF2">
    <property type="entry name" value="BETA-GALACTOSIDASE"/>
    <property type="match status" value="1"/>
</dbReference>
<sequence>MRKWLLICLIFGQVSLLKAQYYPVRDKIQCTSLNGTWKIKIFPGQQVPDSLKGWQQNSFNDKHWQQVQVPGNWETVINQLKAPEYGKDLGDFTGLYRRTFAYNPVWDNKHLILRFDGVNFSYTVFVNGKKVGCWGSSYNLAQFDITPFLNKTDDNVLSVQVSTRSLPSQPKNTWQFDTNDDWSLSGISRDVTLFALNNIYLGGIDFKADILNPNEARVDLKIDLGRFKGSDRSVLNDSSLNLVASLVDPLGNHILDFNRFLSAGEIFNQKSSGAPVGETKENTALPSISFSGLIKNPRLWTAETPQLYSLEVKLRDKNGRVLQQSNQCVGLRSVKVEGYKLMVNNQQVHLRGVCLSEIDPKNGRAIAFSARLKELKMMKSAGINFIRTAHYPFAPEFYDLCDQLGFYICDEVPFGYGDKNLSDTAYLPELITRARSTITRDRNHPSVIVWSIGNENPYTPVVEKVIQYVKALDSSRPRGLPQRGSDYLRYQGKQSPNVDIYMPHYLDVAALNESLIKTDKPLILTEYAHSLGLAMDEFEEQYANIYKQPKIIGGSVWCWKDQALLTDGKDKIKGSIKQLEKGADNSMPQLSTVEQGVWIDQTHYMDNFGNNGADGIVYGNLYPQEDYYLVRKVYSPVQILTDQLEAVFGQENEFGIEIANRFDFKTLHGYQLCWQLVRPDTVLNEGRLWLTEAAQQTGREKISVALPQIIAMQKALRPFDYSLHLKIIAPDGSQISEKNLLLVKPDYRQLLAGEMPVSPVRVTVSNKGILKVQNSHKVLLETPLMMRVGRKLTITSENQTLKDHFNWNPYILSPKVTQYKKQKTDSGVIYTLECVWTSESENPSNIDSSGRGIQGTVRVFVNSRNLVDIRYDVTPFSNATGNLLECGLTVQAGSNYHTFHWIGAGPFSSSIGKTAYNERGVYALDKNDIRFNGNRSKVDLAAISASDGVTLGLYPGNGQLGVENKNGNILISQNAIITGYGSKFKAPKGRLKISDIKSIKGGLTIALSIPEAPVDLINGIFHPQEPVNPENPFKESYGW</sequence>
<dbReference type="EMBL" id="FNQY01000001">
    <property type="protein sequence ID" value="SDZ74459.1"/>
    <property type="molecule type" value="Genomic_DNA"/>
</dbReference>
<feature type="domain" description="Glycoside hydrolase family 2 immunoglobulin-like beta-sandwich" evidence="9">
    <location>
        <begin position="284"/>
        <end position="332"/>
    </location>
</feature>
<dbReference type="SUPFAM" id="SSF49785">
    <property type="entry name" value="Galactose-binding domain-like"/>
    <property type="match status" value="1"/>
</dbReference>
<dbReference type="InterPro" id="IPR050347">
    <property type="entry name" value="Bact_Beta-galactosidase"/>
</dbReference>
<dbReference type="InterPro" id="IPR011013">
    <property type="entry name" value="Gal_mutarotase_sf_dom"/>
</dbReference>
<evidence type="ECO:0000256" key="4">
    <source>
        <dbReference type="ARBA" id="ARBA00011245"/>
    </source>
</evidence>